<keyword evidence="8" id="KW-0902">Two-component regulatory system</keyword>
<keyword evidence="10" id="KW-1133">Transmembrane helix</keyword>
<feature type="domain" description="Histidine kinase/HSP90-like ATPase" evidence="11">
    <location>
        <begin position="284"/>
        <end position="400"/>
    </location>
</feature>
<sequence>MQGDVAAWVLVAASVLSVNPPHPFLTVRLAVMLAVVAVAGGLSRVWPAASLAIGVGLAQADGRYYGVVALVAFLAALRTGRIRPLAWSPALAVPAVFVGGAAEGAWSLGALVAELAASAALPWLLGRNLRQRRLLAAAGWERARHLEREHEMLADRARLRERARIAQDMHDSLGHELSLLALRAAVLEVDPELGEEQRAKAADVREGAAAATDRLHEIIGVLRSDAEPEGEFAAAPGASTAAGPAPVEPVHQTLGDLVERARTSGMAVVLELSGRPPDSPALSLAVQRVVREALTNAAKHAPGAAVTVSAVYAAGTAEVRVVNGPPGEPAVPAGAAARAGSAADRAGSPFRPRPRARSTKRHTVPGSRMGLIGLRERVRLAGGTFEAAPSGGGFAVVARFAYPAAAGPGKDVR</sequence>
<feature type="compositionally biased region" description="Basic residues" evidence="9">
    <location>
        <begin position="352"/>
        <end position="363"/>
    </location>
</feature>
<keyword evidence="4" id="KW-0808">Transferase</keyword>
<keyword evidence="14" id="KW-1185">Reference proteome</keyword>
<evidence type="ECO:0000256" key="7">
    <source>
        <dbReference type="ARBA" id="ARBA00022840"/>
    </source>
</evidence>
<feature type="region of interest" description="Disordered" evidence="9">
    <location>
        <begin position="330"/>
        <end position="369"/>
    </location>
</feature>
<dbReference type="PANTHER" id="PTHR24421">
    <property type="entry name" value="NITRATE/NITRITE SENSOR PROTEIN NARX-RELATED"/>
    <property type="match status" value="1"/>
</dbReference>
<evidence type="ECO:0000256" key="6">
    <source>
        <dbReference type="ARBA" id="ARBA00022777"/>
    </source>
</evidence>
<accession>A0ABP9HYQ4</accession>
<evidence type="ECO:0000256" key="3">
    <source>
        <dbReference type="ARBA" id="ARBA00022553"/>
    </source>
</evidence>
<reference evidence="14" key="1">
    <citation type="journal article" date="2019" name="Int. J. Syst. Evol. Microbiol.">
        <title>The Global Catalogue of Microorganisms (GCM) 10K type strain sequencing project: providing services to taxonomists for standard genome sequencing and annotation.</title>
        <authorList>
            <consortium name="The Broad Institute Genomics Platform"/>
            <consortium name="The Broad Institute Genome Sequencing Center for Infectious Disease"/>
            <person name="Wu L."/>
            <person name="Ma J."/>
        </authorList>
    </citation>
    <scope>NUCLEOTIDE SEQUENCE [LARGE SCALE GENOMIC DNA]</scope>
    <source>
        <strain evidence="14">JCM 17986</strain>
    </source>
</reference>
<evidence type="ECO:0000259" key="11">
    <source>
        <dbReference type="Pfam" id="PF02518"/>
    </source>
</evidence>
<dbReference type="PANTHER" id="PTHR24421:SF10">
    <property type="entry name" value="NITRATE_NITRITE SENSOR PROTEIN NARQ"/>
    <property type="match status" value="1"/>
</dbReference>
<dbReference type="InterPro" id="IPR003594">
    <property type="entry name" value="HATPase_dom"/>
</dbReference>
<gene>
    <name evidence="13" type="ORF">GCM10023205_59050</name>
</gene>
<dbReference type="Gene3D" id="1.20.5.1930">
    <property type="match status" value="1"/>
</dbReference>
<feature type="transmembrane region" description="Helical" evidence="10">
    <location>
        <begin position="27"/>
        <end position="57"/>
    </location>
</feature>
<protein>
    <recommendedName>
        <fullName evidence="2">histidine kinase</fullName>
        <ecNumber evidence="2">2.7.13.3</ecNumber>
    </recommendedName>
</protein>
<evidence type="ECO:0000256" key="1">
    <source>
        <dbReference type="ARBA" id="ARBA00000085"/>
    </source>
</evidence>
<feature type="domain" description="Signal transduction histidine kinase subgroup 3 dimerisation and phosphoacceptor" evidence="12">
    <location>
        <begin position="161"/>
        <end position="226"/>
    </location>
</feature>
<evidence type="ECO:0000256" key="5">
    <source>
        <dbReference type="ARBA" id="ARBA00022741"/>
    </source>
</evidence>
<keyword evidence="3" id="KW-0597">Phosphoprotein</keyword>
<dbReference type="Gene3D" id="3.30.565.10">
    <property type="entry name" value="Histidine kinase-like ATPase, C-terminal domain"/>
    <property type="match status" value="1"/>
</dbReference>
<keyword evidence="10" id="KW-0472">Membrane</keyword>
<evidence type="ECO:0000256" key="2">
    <source>
        <dbReference type="ARBA" id="ARBA00012438"/>
    </source>
</evidence>
<comment type="caution">
    <text evidence="13">The sequence shown here is derived from an EMBL/GenBank/DDBJ whole genome shotgun (WGS) entry which is preliminary data.</text>
</comment>
<keyword evidence="5" id="KW-0547">Nucleotide-binding</keyword>
<evidence type="ECO:0000256" key="8">
    <source>
        <dbReference type="ARBA" id="ARBA00023012"/>
    </source>
</evidence>
<evidence type="ECO:0000259" key="12">
    <source>
        <dbReference type="Pfam" id="PF07730"/>
    </source>
</evidence>
<keyword evidence="6" id="KW-0418">Kinase</keyword>
<evidence type="ECO:0000313" key="14">
    <source>
        <dbReference type="Proteomes" id="UP001500466"/>
    </source>
</evidence>
<dbReference type="Proteomes" id="UP001500466">
    <property type="component" value="Unassembled WGS sequence"/>
</dbReference>
<organism evidence="13 14">
    <name type="scientific">Yinghuangia aomiensis</name>
    <dbReference type="NCBI Taxonomy" id="676205"/>
    <lineage>
        <taxon>Bacteria</taxon>
        <taxon>Bacillati</taxon>
        <taxon>Actinomycetota</taxon>
        <taxon>Actinomycetes</taxon>
        <taxon>Kitasatosporales</taxon>
        <taxon>Streptomycetaceae</taxon>
        <taxon>Yinghuangia</taxon>
    </lineage>
</organism>
<feature type="compositionally biased region" description="Low complexity" evidence="9">
    <location>
        <begin position="330"/>
        <end position="349"/>
    </location>
</feature>
<keyword evidence="10" id="KW-0812">Transmembrane</keyword>
<proteinExistence type="predicted"/>
<dbReference type="Pfam" id="PF02518">
    <property type="entry name" value="HATPase_c"/>
    <property type="match status" value="1"/>
</dbReference>
<evidence type="ECO:0000256" key="9">
    <source>
        <dbReference type="SAM" id="MobiDB-lite"/>
    </source>
</evidence>
<dbReference type="EC" id="2.7.13.3" evidence="2"/>
<dbReference type="InterPro" id="IPR036890">
    <property type="entry name" value="HATPase_C_sf"/>
</dbReference>
<name>A0ABP9HYQ4_9ACTN</name>
<dbReference type="InterPro" id="IPR050482">
    <property type="entry name" value="Sensor_HK_TwoCompSys"/>
</dbReference>
<dbReference type="SUPFAM" id="SSF55874">
    <property type="entry name" value="ATPase domain of HSP90 chaperone/DNA topoisomerase II/histidine kinase"/>
    <property type="match status" value="1"/>
</dbReference>
<evidence type="ECO:0000256" key="4">
    <source>
        <dbReference type="ARBA" id="ARBA00022679"/>
    </source>
</evidence>
<dbReference type="EMBL" id="BAABHS010000024">
    <property type="protein sequence ID" value="GAA4981883.1"/>
    <property type="molecule type" value="Genomic_DNA"/>
</dbReference>
<evidence type="ECO:0000256" key="10">
    <source>
        <dbReference type="SAM" id="Phobius"/>
    </source>
</evidence>
<dbReference type="InterPro" id="IPR011712">
    <property type="entry name" value="Sig_transdc_His_kin_sub3_dim/P"/>
</dbReference>
<feature type="transmembrane region" description="Helical" evidence="10">
    <location>
        <begin position="64"/>
        <end position="84"/>
    </location>
</feature>
<dbReference type="CDD" id="cd16917">
    <property type="entry name" value="HATPase_UhpB-NarQ-NarX-like"/>
    <property type="match status" value="1"/>
</dbReference>
<comment type="catalytic activity">
    <reaction evidence="1">
        <text>ATP + protein L-histidine = ADP + protein N-phospho-L-histidine.</text>
        <dbReference type="EC" id="2.7.13.3"/>
    </reaction>
</comment>
<dbReference type="Pfam" id="PF07730">
    <property type="entry name" value="HisKA_3"/>
    <property type="match status" value="1"/>
</dbReference>
<evidence type="ECO:0000313" key="13">
    <source>
        <dbReference type="EMBL" id="GAA4981883.1"/>
    </source>
</evidence>
<keyword evidence="7" id="KW-0067">ATP-binding</keyword>